<keyword evidence="3" id="KW-1185">Reference proteome</keyword>
<sequence>MKENAEALKRIEKERKLSDIKFTLVDEKDHPIEFEKPEESVKNTYKPRSNKSGRHSKKKRTSQKERRSKREGLPPDSMRSSVSVGGNEARRDKGGKRTQNESIPERIDDTYNAEIDAKRKDLDDVSVERTKVSSAEGPEAPSRKYGLIIQDSQIAIIATNTKEYQSASRVDRDETKKLLTYPLEEISENMSEEGVGDMESYFNMSPSSPDFSPSEPDDDVIPFNISTKKRLLPHTENNALPGEPAQDDDVGAFKLLEGIRDRRRVESPSFHTLVASLKLAEKYSLGSLYLRQCRIWTVALLPDISTSFDQHAIAWVWVLWKLQMGPEFKKLSGIMQQQVKHRIDQDTHEYGVIIPKHIVGK</sequence>
<feature type="compositionally biased region" description="Basic residues" evidence="1">
    <location>
        <begin position="48"/>
        <end position="61"/>
    </location>
</feature>
<feature type="compositionally biased region" description="Basic and acidic residues" evidence="1">
    <location>
        <begin position="62"/>
        <end position="73"/>
    </location>
</feature>
<dbReference type="HOGENOM" id="CLU_038174_0_0_1"/>
<evidence type="ECO:0000313" key="3">
    <source>
        <dbReference type="Proteomes" id="UP000016929"/>
    </source>
</evidence>
<reference evidence="3" key="2">
    <citation type="journal article" date="2014" name="PLoS ONE">
        <title>Genome and Transcriptome Analysis of the Fungal Pathogen Fusarium oxysporum f. sp. cubense Causing Banana Vascular Wilt Disease.</title>
        <authorList>
            <person name="Guo L."/>
            <person name="Han L."/>
            <person name="Yang L."/>
            <person name="Zeng H."/>
            <person name="Fan D."/>
            <person name="Zhu Y."/>
            <person name="Feng Y."/>
            <person name="Wang G."/>
            <person name="Peng C."/>
            <person name="Jiang X."/>
            <person name="Zhou D."/>
            <person name="Ni P."/>
            <person name="Liang C."/>
            <person name="Liu L."/>
            <person name="Wang J."/>
            <person name="Mao C."/>
            <person name="Fang X."/>
            <person name="Peng M."/>
            <person name="Huang J."/>
        </authorList>
    </citation>
    <scope>NUCLEOTIDE SEQUENCE [LARGE SCALE GENOMIC DNA]</scope>
    <source>
        <strain evidence="3">race 4</strain>
    </source>
</reference>
<feature type="compositionally biased region" description="Basic and acidic residues" evidence="1">
    <location>
        <begin position="103"/>
        <end position="131"/>
    </location>
</feature>
<dbReference type="EMBL" id="KB726554">
    <property type="protein sequence ID" value="EMT67901.1"/>
    <property type="molecule type" value="Genomic_DNA"/>
</dbReference>
<feature type="region of interest" description="Disordered" evidence="1">
    <location>
        <begin position="25"/>
        <end position="144"/>
    </location>
</feature>
<reference evidence="3" key="1">
    <citation type="submission" date="2012-09" db="EMBL/GenBank/DDBJ databases">
        <title>Genome sequencing and comparative transcriptomics of race 1 and race 4 of banana pathogen: Fusarium oxysporum f. sp. cubense.</title>
        <authorList>
            <person name="Fang X."/>
            <person name="Huang J."/>
        </authorList>
    </citation>
    <scope>NUCLEOTIDE SEQUENCE [LARGE SCALE GENOMIC DNA]</scope>
    <source>
        <strain evidence="3">race 4</strain>
    </source>
</reference>
<evidence type="ECO:0000256" key="1">
    <source>
        <dbReference type="SAM" id="MobiDB-lite"/>
    </source>
</evidence>
<proteinExistence type="predicted"/>
<protein>
    <submittedName>
        <fullName evidence="2">Uncharacterized protein</fullName>
    </submittedName>
</protein>
<organism evidence="2 3">
    <name type="scientific">Fusarium oxysporum f. sp. cubense (strain race 4)</name>
    <name type="common">Panama disease fungus</name>
    <dbReference type="NCBI Taxonomy" id="2502994"/>
    <lineage>
        <taxon>Eukaryota</taxon>
        <taxon>Fungi</taxon>
        <taxon>Dikarya</taxon>
        <taxon>Ascomycota</taxon>
        <taxon>Pezizomycotina</taxon>
        <taxon>Sordariomycetes</taxon>
        <taxon>Hypocreomycetidae</taxon>
        <taxon>Hypocreales</taxon>
        <taxon>Nectriaceae</taxon>
        <taxon>Fusarium</taxon>
        <taxon>Fusarium oxysporum species complex</taxon>
    </lineage>
</organism>
<dbReference type="OrthoDB" id="5095686at2759"/>
<name>N1RQQ5_FUSC4</name>
<dbReference type="AlphaFoldDB" id="N1RQQ5"/>
<dbReference type="Proteomes" id="UP000016929">
    <property type="component" value="Unassembled WGS sequence"/>
</dbReference>
<gene>
    <name evidence="2" type="ORF">FOC4_g10012297</name>
</gene>
<evidence type="ECO:0000313" key="2">
    <source>
        <dbReference type="EMBL" id="EMT67901.1"/>
    </source>
</evidence>
<accession>N1RQQ5</accession>
<feature type="compositionally biased region" description="Basic and acidic residues" evidence="1">
    <location>
        <begin position="25"/>
        <end position="41"/>
    </location>
</feature>